<keyword evidence="2" id="KW-0812">Transmembrane</keyword>
<gene>
    <name evidence="3" type="ORF">ABZ921_10780</name>
</gene>
<sequence>MNNRHTASNPSDFPSRSNPSNSSGEARRSDADIEEIARLLPPPTPRGLPHEQHLHHKERLMRRIDRDQAARTDRTDQARSFGPRPARRLLRPALLVPVTALALGAILTTGIVLTTDDDAPATAATGQHDARDMKPAAALLDQISAAAGKGDAQKVRDDQFLYTRAKVREADLTSGKAVVSPVRDVESWASQQPGPLHKLGLTRENGETLPINAQLGDTDGTPEGLDRPTYHWLSSLPTDPDKLLAHLYAKTPESDEAERDQAVFDRIGSLLGGVMPPKTAAALYRAAAKIPGVTKLPTAKDLTGRTGVAIARDDTTFGARTEWVFDPQDFTFLGSRSYLFKDTRYGKAGTLMSAQAVIDHAVVDKAGRAPAASRES</sequence>
<feature type="region of interest" description="Disordered" evidence="1">
    <location>
        <begin position="1"/>
        <end position="84"/>
    </location>
</feature>
<keyword evidence="4" id="KW-1185">Reference proteome</keyword>
<dbReference type="RefSeq" id="WP_359347092.1">
    <property type="nucleotide sequence ID" value="NZ_JBEYXV010000004.1"/>
</dbReference>
<feature type="compositionally biased region" description="Basic and acidic residues" evidence="1">
    <location>
        <begin position="61"/>
        <end position="77"/>
    </location>
</feature>
<comment type="caution">
    <text evidence="3">The sequence shown here is derived from an EMBL/GenBank/DDBJ whole genome shotgun (WGS) entry which is preliminary data.</text>
</comment>
<accession>A0ABV3BKS7</accession>
<evidence type="ECO:0000313" key="4">
    <source>
        <dbReference type="Proteomes" id="UP001551176"/>
    </source>
</evidence>
<dbReference type="EMBL" id="JBEYXV010000004">
    <property type="protein sequence ID" value="MEU6821105.1"/>
    <property type="molecule type" value="Genomic_DNA"/>
</dbReference>
<keyword evidence="2" id="KW-0472">Membrane</keyword>
<reference evidence="3 4" key="1">
    <citation type="submission" date="2024-06" db="EMBL/GenBank/DDBJ databases">
        <title>The Natural Products Discovery Center: Release of the First 8490 Sequenced Strains for Exploring Actinobacteria Biosynthetic Diversity.</title>
        <authorList>
            <person name="Kalkreuter E."/>
            <person name="Kautsar S.A."/>
            <person name="Yang D."/>
            <person name="Bader C.D."/>
            <person name="Teijaro C.N."/>
            <person name="Fluegel L."/>
            <person name="Davis C.M."/>
            <person name="Simpson J.R."/>
            <person name="Lauterbach L."/>
            <person name="Steele A.D."/>
            <person name="Gui C."/>
            <person name="Meng S."/>
            <person name="Li G."/>
            <person name="Viehrig K."/>
            <person name="Ye F."/>
            <person name="Su P."/>
            <person name="Kiefer A.F."/>
            <person name="Nichols A."/>
            <person name="Cepeda A.J."/>
            <person name="Yan W."/>
            <person name="Fan B."/>
            <person name="Jiang Y."/>
            <person name="Adhikari A."/>
            <person name="Zheng C.-J."/>
            <person name="Schuster L."/>
            <person name="Cowan T.M."/>
            <person name="Smanski M.J."/>
            <person name="Chevrette M.G."/>
            <person name="De Carvalho L.P.S."/>
            <person name="Shen B."/>
        </authorList>
    </citation>
    <scope>NUCLEOTIDE SEQUENCE [LARGE SCALE GENOMIC DNA]</scope>
    <source>
        <strain evidence="3 4">NPDC046838</strain>
    </source>
</reference>
<evidence type="ECO:0000313" key="3">
    <source>
        <dbReference type="EMBL" id="MEU6821105.1"/>
    </source>
</evidence>
<name>A0ABV3BKS7_9ACTN</name>
<proteinExistence type="predicted"/>
<dbReference type="NCBIfam" id="NF038083">
    <property type="entry name" value="CU044_5270_fam"/>
    <property type="match status" value="1"/>
</dbReference>
<keyword evidence="2" id="KW-1133">Transmembrane helix</keyword>
<dbReference type="Proteomes" id="UP001551176">
    <property type="component" value="Unassembled WGS sequence"/>
</dbReference>
<feature type="transmembrane region" description="Helical" evidence="2">
    <location>
        <begin position="93"/>
        <end position="113"/>
    </location>
</feature>
<protein>
    <submittedName>
        <fullName evidence="3">CU044_5270 family protein</fullName>
    </submittedName>
</protein>
<feature type="compositionally biased region" description="Polar residues" evidence="1">
    <location>
        <begin position="1"/>
        <end position="24"/>
    </location>
</feature>
<organism evidence="3 4">
    <name type="scientific">Streptomyces atriruber</name>
    <dbReference type="NCBI Taxonomy" id="545121"/>
    <lineage>
        <taxon>Bacteria</taxon>
        <taxon>Bacillati</taxon>
        <taxon>Actinomycetota</taxon>
        <taxon>Actinomycetes</taxon>
        <taxon>Kitasatosporales</taxon>
        <taxon>Streptomycetaceae</taxon>
        <taxon>Streptomyces</taxon>
    </lineage>
</organism>
<evidence type="ECO:0000256" key="2">
    <source>
        <dbReference type="SAM" id="Phobius"/>
    </source>
</evidence>
<feature type="compositionally biased region" description="Basic and acidic residues" evidence="1">
    <location>
        <begin position="25"/>
        <end position="37"/>
    </location>
</feature>
<evidence type="ECO:0000256" key="1">
    <source>
        <dbReference type="SAM" id="MobiDB-lite"/>
    </source>
</evidence>
<dbReference type="InterPro" id="IPR047789">
    <property type="entry name" value="CU044_5270-like"/>
</dbReference>